<dbReference type="Pfam" id="PF00534">
    <property type="entry name" value="Glycos_transf_1"/>
    <property type="match status" value="1"/>
</dbReference>
<dbReference type="PANTHER" id="PTHR12526:SF637">
    <property type="entry name" value="GLYCOSYLTRANSFERASE EPSF-RELATED"/>
    <property type="match status" value="1"/>
</dbReference>
<evidence type="ECO:0000259" key="1">
    <source>
        <dbReference type="Pfam" id="PF00534"/>
    </source>
</evidence>
<name>A0AAX2J5S5_KINKI</name>
<proteinExistence type="predicted"/>
<dbReference type="GeneID" id="93263218"/>
<dbReference type="InterPro" id="IPR028098">
    <property type="entry name" value="Glyco_trans_4-like_N"/>
</dbReference>
<feature type="domain" description="Glycosyltransferase subfamily 4-like N-terminal" evidence="2">
    <location>
        <begin position="17"/>
        <end position="151"/>
    </location>
</feature>
<dbReference type="AlphaFoldDB" id="A0AAX2J5S5"/>
<dbReference type="RefSeq" id="WP_003787736.1">
    <property type="nucleotide sequence ID" value="NZ_CP091518.1"/>
</dbReference>
<keyword evidence="3" id="KW-0808">Transferase</keyword>
<dbReference type="PANTHER" id="PTHR12526">
    <property type="entry name" value="GLYCOSYLTRANSFERASE"/>
    <property type="match status" value="1"/>
</dbReference>
<dbReference type="EMBL" id="LS483426">
    <property type="protein sequence ID" value="SQH25746.1"/>
    <property type="molecule type" value="Genomic_DNA"/>
</dbReference>
<dbReference type="Proteomes" id="UP000248598">
    <property type="component" value="Chromosome 1"/>
</dbReference>
<evidence type="ECO:0000313" key="3">
    <source>
        <dbReference type="EMBL" id="SQH25746.1"/>
    </source>
</evidence>
<organism evidence="3 4">
    <name type="scientific">Kingella kingae</name>
    <dbReference type="NCBI Taxonomy" id="504"/>
    <lineage>
        <taxon>Bacteria</taxon>
        <taxon>Pseudomonadati</taxon>
        <taxon>Pseudomonadota</taxon>
        <taxon>Betaproteobacteria</taxon>
        <taxon>Neisseriales</taxon>
        <taxon>Neisseriaceae</taxon>
        <taxon>Kingella</taxon>
    </lineage>
</organism>
<reference evidence="3 4" key="1">
    <citation type="submission" date="2018-06" db="EMBL/GenBank/DDBJ databases">
        <authorList>
            <consortium name="Pathogen Informatics"/>
            <person name="Doyle S."/>
        </authorList>
    </citation>
    <scope>NUCLEOTIDE SEQUENCE [LARGE SCALE GENOMIC DNA]</scope>
    <source>
        <strain evidence="3 4">NCTC10529</strain>
    </source>
</reference>
<gene>
    <name evidence="3" type="primary">mshA</name>
    <name evidence="3" type="ORF">NCTC10529_01959</name>
</gene>
<sequence length="339" mass="37840">MPNAKSTILFISLAKKFGGGEVQTELLIQNIRQLGFDVAFYGKANGVLGQKLAKQSILVLPNLWTVGQFLRQHSSVLIHACDGRSVHLAAALKFCFKKPLLITRHVIFPLKRKSSQISYRYADAVVGVSQTASDKLKSLNAQTHTIYGGIEKLREHKSIDAYFQSAPNTLKVAQIGNFQAVKNFPLTIELAKSLPSVQFYLVGSGELEQELKTAAKDVANITFVPFTPYIGSVFKQVDVQILPSHSEGLSMVILEGYQYDVPILAHAVGGIPEIVEHGKTGYLIEHNQMENYRVYLLELSKQPAQLAKLKQSTALYWQQRDFSGKRMAQEYVQLYKKLL</sequence>
<evidence type="ECO:0000313" key="4">
    <source>
        <dbReference type="Proteomes" id="UP000248598"/>
    </source>
</evidence>
<feature type="domain" description="Glycosyl transferase family 1" evidence="1">
    <location>
        <begin position="168"/>
        <end position="311"/>
    </location>
</feature>
<dbReference type="GO" id="GO:0102710">
    <property type="term" value="F:D-inositol-3-phosphate glycosyltransferase activity"/>
    <property type="evidence" value="ECO:0007669"/>
    <property type="project" value="UniProtKB-EC"/>
</dbReference>
<evidence type="ECO:0000259" key="2">
    <source>
        <dbReference type="Pfam" id="PF13439"/>
    </source>
</evidence>
<dbReference type="EC" id="2.4.1.250" evidence="3"/>
<dbReference type="SUPFAM" id="SSF53756">
    <property type="entry name" value="UDP-Glycosyltransferase/glycogen phosphorylase"/>
    <property type="match status" value="1"/>
</dbReference>
<keyword evidence="3" id="KW-0328">Glycosyltransferase</keyword>
<accession>A0AAX2J5S5</accession>
<dbReference type="InterPro" id="IPR001296">
    <property type="entry name" value="Glyco_trans_1"/>
</dbReference>
<dbReference type="Pfam" id="PF13439">
    <property type="entry name" value="Glyco_transf_4"/>
    <property type="match status" value="1"/>
</dbReference>
<dbReference type="CDD" id="cd03801">
    <property type="entry name" value="GT4_PimA-like"/>
    <property type="match status" value="1"/>
</dbReference>
<protein>
    <submittedName>
        <fullName evidence="3">D-inositol-3-phosphate glycosyltransferase</fullName>
        <ecNumber evidence="3">2.4.1.250</ecNumber>
    </submittedName>
</protein>
<dbReference type="Gene3D" id="3.40.50.2000">
    <property type="entry name" value="Glycogen Phosphorylase B"/>
    <property type="match status" value="2"/>
</dbReference>